<proteinExistence type="predicted"/>
<gene>
    <name evidence="1" type="ORF">soil367_05010</name>
</gene>
<dbReference type="GO" id="GO:0032259">
    <property type="term" value="P:methylation"/>
    <property type="evidence" value="ECO:0007669"/>
    <property type="project" value="UniProtKB-KW"/>
</dbReference>
<keyword evidence="1" id="KW-0489">Methyltransferase</keyword>
<dbReference type="AlphaFoldDB" id="A0A4P7XGM7"/>
<keyword evidence="1" id="KW-0808">Transferase</keyword>
<evidence type="ECO:0000313" key="1">
    <source>
        <dbReference type="EMBL" id="QCF25342.1"/>
    </source>
</evidence>
<dbReference type="KEGG" id="hmi:soil367_05010"/>
<dbReference type="Gene3D" id="3.40.50.150">
    <property type="entry name" value="Vaccinia Virus protein VP39"/>
    <property type="match status" value="1"/>
</dbReference>
<dbReference type="Proteomes" id="UP000298049">
    <property type="component" value="Chromosome"/>
</dbReference>
<reference evidence="1 2" key="1">
    <citation type="submission" date="2018-07" db="EMBL/GenBank/DDBJ databases">
        <title>Marsedoiliclastica nanhaica gen. nov. sp. nov., a novel marine hydrocarbonoclastic bacterium isolated from an in-situ enriched hydrocarbon-degrading consortium in deep-sea sediment.</title>
        <authorList>
            <person name="Dong C."/>
            <person name="Ma T."/>
            <person name="Liu R."/>
            <person name="Shao Z."/>
        </authorList>
    </citation>
    <scope>NUCLEOTIDE SEQUENCE [LARGE SCALE GENOMIC DNA]</scope>
    <source>
        <strain evidence="2">soil36-7</strain>
    </source>
</reference>
<dbReference type="EMBL" id="CP031093">
    <property type="protein sequence ID" value="QCF25342.1"/>
    <property type="molecule type" value="Genomic_DNA"/>
</dbReference>
<dbReference type="RefSeq" id="WP_136547521.1">
    <property type="nucleotide sequence ID" value="NZ_CP031093.1"/>
</dbReference>
<sequence>MAHLDVPAPERCPVCTTQRIRRFMTLQDKVYWRCRLCEATFLAPAQWPDLDAQKVEYDKHQNDVDDPRYREFLARLGTPLLARMPAGLHGLDFGCGPGPALARMLEEAGHTVRCYDPIYAPERAALEDSYDFITCTEVLEHLHQPMAEFEMLNALLRPGGWVGVMTEFQTSDNRFDQWHYRRDPTHIIFYRATTLNLMGARLGWTLEIPRKNIALFRKR</sequence>
<accession>A0A4P7XGM7</accession>
<organism evidence="1 2">
    <name type="scientific">Hydrocarboniclastica marina</name>
    <dbReference type="NCBI Taxonomy" id="2259620"/>
    <lineage>
        <taxon>Bacteria</taxon>
        <taxon>Pseudomonadati</taxon>
        <taxon>Pseudomonadota</taxon>
        <taxon>Gammaproteobacteria</taxon>
        <taxon>Alteromonadales</taxon>
        <taxon>Alteromonadaceae</taxon>
        <taxon>Hydrocarboniclastica</taxon>
    </lineage>
</organism>
<keyword evidence="2" id="KW-1185">Reference proteome</keyword>
<dbReference type="InterPro" id="IPR029063">
    <property type="entry name" value="SAM-dependent_MTases_sf"/>
</dbReference>
<evidence type="ECO:0000313" key="2">
    <source>
        <dbReference type="Proteomes" id="UP000298049"/>
    </source>
</evidence>
<dbReference type="GO" id="GO:0008168">
    <property type="term" value="F:methyltransferase activity"/>
    <property type="evidence" value="ECO:0007669"/>
    <property type="project" value="UniProtKB-KW"/>
</dbReference>
<dbReference type="OrthoDB" id="9791944at2"/>
<dbReference type="SUPFAM" id="SSF53335">
    <property type="entry name" value="S-adenosyl-L-methionine-dependent methyltransferases"/>
    <property type="match status" value="1"/>
</dbReference>
<name>A0A4P7XGM7_9ALTE</name>
<protein>
    <submittedName>
        <fullName evidence="1">Class I SAM-dependent methyltransferase</fullName>
    </submittedName>
</protein>
<dbReference type="Pfam" id="PF13489">
    <property type="entry name" value="Methyltransf_23"/>
    <property type="match status" value="1"/>
</dbReference>